<evidence type="ECO:0000313" key="1">
    <source>
        <dbReference type="Proteomes" id="UP000887580"/>
    </source>
</evidence>
<name>A0AC35GJI0_9BILA</name>
<evidence type="ECO:0000313" key="2">
    <source>
        <dbReference type="WBParaSite" id="PS1159_v2.g5613.t2"/>
    </source>
</evidence>
<dbReference type="Proteomes" id="UP000887580">
    <property type="component" value="Unplaced"/>
</dbReference>
<sequence length="394" mass="44913">MAKHQSNYSFLNLFLVRMPETSSKDAMQQTDFYEILGVTRTASEAEVKNAYRKLALKYHPDRNPGDLEAQETFKRISIAYSVISDPNRRRQYDMNGPGTSLSDFDGLDISELGSVGRIFGAMFSKLGVPIPTTISPRTLQTARELTEQQFNNVPVLAPGHTINDSVKTQDVKFYVVDMKAEYQKNGVVIRCKSSSSSKFKLVIFDRDGSVRAIQESQKKKSHTVAEHFFVPFTKNNMTEFIPMKFYMEDRDTPLTFHVLDSLQVQGGHTLEERQHLVAVYGDNFLQEAKYKITFLPLAEFSSDTVTAITSIEPKIMKKKETMAEFQKEYMDLKKRWEAAKERLKKDEQEVSEMLKERDQVYDQLINEAEAAFAPPATEVANTGKQSGFFGKFFG</sequence>
<reference evidence="2" key="1">
    <citation type="submission" date="2022-11" db="UniProtKB">
        <authorList>
            <consortium name="WormBaseParasite"/>
        </authorList>
    </citation>
    <scope>IDENTIFICATION</scope>
</reference>
<protein>
    <submittedName>
        <fullName evidence="2">J domain-containing protein</fullName>
    </submittedName>
</protein>
<organism evidence="1 2">
    <name type="scientific">Panagrolaimus sp. PS1159</name>
    <dbReference type="NCBI Taxonomy" id="55785"/>
    <lineage>
        <taxon>Eukaryota</taxon>
        <taxon>Metazoa</taxon>
        <taxon>Ecdysozoa</taxon>
        <taxon>Nematoda</taxon>
        <taxon>Chromadorea</taxon>
        <taxon>Rhabditida</taxon>
        <taxon>Tylenchina</taxon>
        <taxon>Panagrolaimomorpha</taxon>
        <taxon>Panagrolaimoidea</taxon>
        <taxon>Panagrolaimidae</taxon>
        <taxon>Panagrolaimus</taxon>
    </lineage>
</organism>
<proteinExistence type="predicted"/>
<accession>A0AC35GJI0</accession>
<dbReference type="WBParaSite" id="PS1159_v2.g5613.t2">
    <property type="protein sequence ID" value="PS1159_v2.g5613.t2"/>
    <property type="gene ID" value="PS1159_v2.g5613"/>
</dbReference>